<organism evidence="2 3">
    <name type="scientific">Pseudomonas tohonis</name>
    <dbReference type="NCBI Taxonomy" id="2725477"/>
    <lineage>
        <taxon>Bacteria</taxon>
        <taxon>Pseudomonadati</taxon>
        <taxon>Pseudomonadota</taxon>
        <taxon>Gammaproteobacteria</taxon>
        <taxon>Pseudomonadales</taxon>
        <taxon>Pseudomonadaceae</taxon>
        <taxon>Pseudomonas</taxon>
    </lineage>
</organism>
<evidence type="ECO:0000313" key="2">
    <source>
        <dbReference type="EMBL" id="GJN53155.1"/>
    </source>
</evidence>
<reference evidence="2 3" key="1">
    <citation type="submission" date="2021-12" db="EMBL/GenBank/DDBJ databases">
        <title>Characterization of novel class B3 metallo-beta-lactamase from novel Pseudomonas species.</title>
        <authorList>
            <person name="Yamada K."/>
            <person name="Aoki K."/>
            <person name="Ishii Y."/>
        </authorList>
    </citation>
    <scope>NUCLEOTIDE SEQUENCE [LARGE SCALE GENOMIC DNA]</scope>
    <source>
        <strain evidence="2 3">TUM20286</strain>
    </source>
</reference>
<evidence type="ECO:0008006" key="4">
    <source>
        <dbReference type="Google" id="ProtNLM"/>
    </source>
</evidence>
<name>A0ABQ4W136_9PSED</name>
<comment type="caution">
    <text evidence="2">The sequence shown here is derived from an EMBL/GenBank/DDBJ whole genome shotgun (WGS) entry which is preliminary data.</text>
</comment>
<protein>
    <recommendedName>
        <fullName evidence="4">Secreted protein</fullName>
    </recommendedName>
</protein>
<dbReference type="EMBL" id="BQKM01000006">
    <property type="protein sequence ID" value="GJN53155.1"/>
    <property type="molecule type" value="Genomic_DNA"/>
</dbReference>
<feature type="region of interest" description="Disordered" evidence="1">
    <location>
        <begin position="32"/>
        <end position="90"/>
    </location>
</feature>
<dbReference type="Proteomes" id="UP001054892">
    <property type="component" value="Unassembled WGS sequence"/>
</dbReference>
<gene>
    <name evidence="2" type="ORF">TUM20286_29070</name>
</gene>
<accession>A0ABQ4W136</accession>
<evidence type="ECO:0000256" key="1">
    <source>
        <dbReference type="SAM" id="MobiDB-lite"/>
    </source>
</evidence>
<sequence length="90" mass="9906">MGAKGVQLTLGVGARLAHLATLLVERERHLLAVFGSGRRGPDPGTEGDPRSEHQRQQQATEPQEHAQVETQRTRRPVPAAQKNDVHDFPN</sequence>
<keyword evidence="3" id="KW-1185">Reference proteome</keyword>
<proteinExistence type="predicted"/>
<evidence type="ECO:0000313" key="3">
    <source>
        <dbReference type="Proteomes" id="UP001054892"/>
    </source>
</evidence>